<sequence>MPCATAAERVGVVLAGGRDSMADWNWRPGVSLLDQARRILQRAGFERIIVSGAAQHSGSLDDLHPGQGPLGGLATVLRRHPDLVGQTLVIVPTDMPALNPRALTRLAEIAELQGSGAVFDLGPLPLAVVNKPALAQIVLETLNETGSVQALVARMGLPVLASLPDDGLDNVGSLEELKEVRQRLDGTRSVTT</sequence>
<dbReference type="SUPFAM" id="SSF53448">
    <property type="entry name" value="Nucleotide-diphospho-sugar transferases"/>
    <property type="match status" value="1"/>
</dbReference>
<dbReference type="EMBL" id="JAAGSC010000040">
    <property type="protein sequence ID" value="NDY95721.1"/>
    <property type="molecule type" value="Genomic_DNA"/>
</dbReference>
<keyword evidence="4" id="KW-1185">Reference proteome</keyword>
<dbReference type="InterPro" id="IPR029044">
    <property type="entry name" value="Nucleotide-diphossugar_trans"/>
</dbReference>
<comment type="caution">
    <text evidence="3">The sequence shown here is derived from an EMBL/GenBank/DDBJ whole genome shotgun (WGS) entry which is preliminary data.</text>
</comment>
<gene>
    <name evidence="3" type="ORF">G3I74_08280</name>
</gene>
<dbReference type="AlphaFoldDB" id="A0A845V6A1"/>
<dbReference type="Gene3D" id="3.90.550.10">
    <property type="entry name" value="Spore Coat Polysaccharide Biosynthesis Protein SpsA, Chain A"/>
    <property type="match status" value="1"/>
</dbReference>
<keyword evidence="3" id="KW-0808">Transferase</keyword>
<proteinExistence type="predicted"/>
<evidence type="ECO:0000313" key="3">
    <source>
        <dbReference type="EMBL" id="NDY95721.1"/>
    </source>
</evidence>
<accession>A0A845V6A1</accession>
<keyword evidence="1" id="KW-0460">Magnesium</keyword>
<organism evidence="3 4">
    <name type="scientific">Wenzhouxiangella limi</name>
    <dbReference type="NCBI Taxonomy" id="2707351"/>
    <lineage>
        <taxon>Bacteria</taxon>
        <taxon>Pseudomonadati</taxon>
        <taxon>Pseudomonadota</taxon>
        <taxon>Gammaproteobacteria</taxon>
        <taxon>Chromatiales</taxon>
        <taxon>Wenzhouxiangellaceae</taxon>
        <taxon>Wenzhouxiangella</taxon>
    </lineage>
</organism>
<reference evidence="3 4" key="1">
    <citation type="submission" date="2020-02" db="EMBL/GenBank/DDBJ databases">
        <authorList>
            <person name="Zhang X.-Y."/>
        </authorList>
    </citation>
    <scope>NUCLEOTIDE SEQUENCE [LARGE SCALE GENOMIC DNA]</scope>
    <source>
        <strain evidence="3 4">C33</strain>
    </source>
</reference>
<dbReference type="RefSeq" id="WP_164211110.1">
    <property type="nucleotide sequence ID" value="NZ_JAAGSC010000040.1"/>
</dbReference>
<evidence type="ECO:0000259" key="2">
    <source>
        <dbReference type="Pfam" id="PF12804"/>
    </source>
</evidence>
<dbReference type="GO" id="GO:0016779">
    <property type="term" value="F:nucleotidyltransferase activity"/>
    <property type="evidence" value="ECO:0007669"/>
    <property type="project" value="UniProtKB-ARBA"/>
</dbReference>
<dbReference type="Proteomes" id="UP000484885">
    <property type="component" value="Unassembled WGS sequence"/>
</dbReference>
<dbReference type="InterPro" id="IPR025877">
    <property type="entry name" value="MobA-like_NTP_Trfase"/>
</dbReference>
<evidence type="ECO:0000256" key="1">
    <source>
        <dbReference type="ARBA" id="ARBA00022842"/>
    </source>
</evidence>
<feature type="domain" description="MobA-like NTP transferase" evidence="2">
    <location>
        <begin position="28"/>
        <end position="119"/>
    </location>
</feature>
<protein>
    <submittedName>
        <fullName evidence="3">NTP transferase domain-containing protein</fullName>
    </submittedName>
</protein>
<evidence type="ECO:0000313" key="4">
    <source>
        <dbReference type="Proteomes" id="UP000484885"/>
    </source>
</evidence>
<dbReference type="Pfam" id="PF12804">
    <property type="entry name" value="NTP_transf_3"/>
    <property type="match status" value="1"/>
</dbReference>
<name>A0A845V6A1_9GAMM</name>